<name>A0A817AYM4_BRANA</name>
<evidence type="ECO:0000313" key="2">
    <source>
        <dbReference type="EMBL" id="CAF2298512.1"/>
    </source>
</evidence>
<organism evidence="2">
    <name type="scientific">Brassica napus</name>
    <name type="common">Rape</name>
    <dbReference type="NCBI Taxonomy" id="3708"/>
    <lineage>
        <taxon>Eukaryota</taxon>
        <taxon>Viridiplantae</taxon>
        <taxon>Streptophyta</taxon>
        <taxon>Embryophyta</taxon>
        <taxon>Tracheophyta</taxon>
        <taxon>Spermatophyta</taxon>
        <taxon>Magnoliopsida</taxon>
        <taxon>eudicotyledons</taxon>
        <taxon>Gunneridae</taxon>
        <taxon>Pentapetalae</taxon>
        <taxon>rosids</taxon>
        <taxon>malvids</taxon>
        <taxon>Brassicales</taxon>
        <taxon>Brassicaceae</taxon>
        <taxon>Brassiceae</taxon>
        <taxon>Brassica</taxon>
    </lineage>
</organism>
<keyword evidence="1" id="KW-0812">Transmembrane</keyword>
<protein>
    <submittedName>
        <fullName evidence="2">(rape) hypothetical protein</fullName>
    </submittedName>
</protein>
<proteinExistence type="predicted"/>
<accession>A0A817AYM4</accession>
<gene>
    <name evidence="2" type="ORF">DARMORV10_A04P31290.1</name>
</gene>
<evidence type="ECO:0000256" key="1">
    <source>
        <dbReference type="SAM" id="Phobius"/>
    </source>
</evidence>
<feature type="transmembrane region" description="Helical" evidence="1">
    <location>
        <begin position="107"/>
        <end position="129"/>
    </location>
</feature>
<dbReference type="Proteomes" id="UP001295469">
    <property type="component" value="Chromosome A04"/>
</dbReference>
<dbReference type="EMBL" id="HG994358">
    <property type="protein sequence ID" value="CAF2298512.1"/>
    <property type="molecule type" value="Genomic_DNA"/>
</dbReference>
<reference evidence="2" key="1">
    <citation type="submission" date="2021-01" db="EMBL/GenBank/DDBJ databases">
        <authorList>
            <consortium name="Genoscope - CEA"/>
            <person name="William W."/>
        </authorList>
    </citation>
    <scope>NUCLEOTIDE SEQUENCE</scope>
</reference>
<feature type="transmembrane region" description="Helical" evidence="1">
    <location>
        <begin position="192"/>
        <end position="212"/>
    </location>
</feature>
<sequence>MKEKGDYVRPRYIPLRESEEADATEEEATTTPTSLEVAVSGETRDGPKQWSSGICACFDDIQSCTLLFSVLRTLILLQDPSCRAVCVCVFKGYWYYVHFLNSLGKKLVYVLLLVLDTSMLCVICSEVVLRRSLELTAVCLWIHRFYRFVLSVLYLWQKRRVVGVWKICRTLLNTLHFMGVGQHHLLLCNQWCVAWSTWMFCVMLCLWIPQIIKNQV</sequence>
<dbReference type="AlphaFoldDB" id="A0A817AYM4"/>
<keyword evidence="1" id="KW-1133">Transmembrane helix</keyword>
<keyword evidence="1" id="KW-0472">Membrane</keyword>